<evidence type="ECO:0000256" key="5">
    <source>
        <dbReference type="SAM" id="Phobius"/>
    </source>
</evidence>
<accession>A0ABZ2YU82</accession>
<keyword evidence="6" id="KW-0732">Signal</keyword>
<feature type="transmembrane region" description="Helical" evidence="5">
    <location>
        <begin position="115"/>
        <end position="134"/>
    </location>
</feature>
<evidence type="ECO:0000313" key="9">
    <source>
        <dbReference type="Proteomes" id="UP001485459"/>
    </source>
</evidence>
<evidence type="ECO:0000313" key="8">
    <source>
        <dbReference type="EMBL" id="WZN43374.1"/>
    </source>
</evidence>
<dbReference type="EMBL" id="CP149822">
    <property type="protein sequence ID" value="WZN43374.1"/>
    <property type="molecule type" value="Genomic_DNA"/>
</dbReference>
<name>A0ABZ2YU82_9BACT</name>
<feature type="transmembrane region" description="Helical" evidence="5">
    <location>
        <begin position="73"/>
        <end position="95"/>
    </location>
</feature>
<feature type="domain" description="Methylamine utilisation protein MauE" evidence="7">
    <location>
        <begin position="3"/>
        <end position="130"/>
    </location>
</feature>
<comment type="subcellular location">
    <subcellularLocation>
        <location evidence="1">Membrane</location>
        <topology evidence="1">Multi-pass membrane protein</topology>
    </subcellularLocation>
</comment>
<keyword evidence="4 5" id="KW-0472">Membrane</keyword>
<feature type="chain" id="PRO_5046921607" evidence="6">
    <location>
        <begin position="26"/>
        <end position="146"/>
    </location>
</feature>
<evidence type="ECO:0000256" key="1">
    <source>
        <dbReference type="ARBA" id="ARBA00004141"/>
    </source>
</evidence>
<reference evidence="9" key="1">
    <citation type="submission" date="2024-03" db="EMBL/GenBank/DDBJ databases">
        <title>Chitinophaga horti sp. nov., isolated from garden soil.</title>
        <authorList>
            <person name="Lee D.S."/>
            <person name="Han D.M."/>
            <person name="Baek J.H."/>
            <person name="Choi D.G."/>
            <person name="Jeon J.H."/>
            <person name="Jeon C.O."/>
        </authorList>
    </citation>
    <scope>NUCLEOTIDE SEQUENCE [LARGE SCALE GENOMIC DNA]</scope>
    <source>
        <strain evidence="9">GPA1</strain>
    </source>
</reference>
<evidence type="ECO:0000256" key="6">
    <source>
        <dbReference type="SAM" id="SignalP"/>
    </source>
</evidence>
<evidence type="ECO:0000256" key="2">
    <source>
        <dbReference type="ARBA" id="ARBA00022692"/>
    </source>
</evidence>
<evidence type="ECO:0000256" key="3">
    <source>
        <dbReference type="ARBA" id="ARBA00022989"/>
    </source>
</evidence>
<gene>
    <name evidence="8" type="ORF">WJU16_10055</name>
</gene>
<dbReference type="RefSeq" id="WP_341838185.1">
    <property type="nucleotide sequence ID" value="NZ_CP149822.1"/>
</dbReference>
<keyword evidence="3 5" id="KW-1133">Transmembrane helix</keyword>
<protein>
    <submittedName>
        <fullName evidence="8">MauE/DoxX family redox-associated membrane protein</fullName>
    </submittedName>
</protein>
<evidence type="ECO:0000259" key="7">
    <source>
        <dbReference type="Pfam" id="PF07291"/>
    </source>
</evidence>
<dbReference type="Pfam" id="PF07291">
    <property type="entry name" value="MauE"/>
    <property type="match status" value="1"/>
</dbReference>
<dbReference type="Proteomes" id="UP001485459">
    <property type="component" value="Chromosome"/>
</dbReference>
<proteinExistence type="predicted"/>
<keyword evidence="2 5" id="KW-0812">Transmembrane</keyword>
<evidence type="ECO:0000256" key="4">
    <source>
        <dbReference type="ARBA" id="ARBA00023136"/>
    </source>
</evidence>
<feature type="transmembrane region" description="Helical" evidence="5">
    <location>
        <begin position="47"/>
        <end position="66"/>
    </location>
</feature>
<sequence length="146" mass="15706">MRNTILQIICFLLCTLFFYAAAAKALDFGQFVADIAKSPLLANIPPAVTGGLTIGTEVAAALLVALPRTRKAGLFLSTFLMLCFSLYMGILYFFYTNIPCSCGGILGQMGYPAHIVFNIAFTLLAFTGILLQHFSLSYPSTKTTGA</sequence>
<feature type="signal peptide" evidence="6">
    <location>
        <begin position="1"/>
        <end position="25"/>
    </location>
</feature>
<keyword evidence="9" id="KW-1185">Reference proteome</keyword>
<organism evidence="8 9">
    <name type="scientific">Chitinophaga pollutisoli</name>
    <dbReference type="NCBI Taxonomy" id="3133966"/>
    <lineage>
        <taxon>Bacteria</taxon>
        <taxon>Pseudomonadati</taxon>
        <taxon>Bacteroidota</taxon>
        <taxon>Chitinophagia</taxon>
        <taxon>Chitinophagales</taxon>
        <taxon>Chitinophagaceae</taxon>
        <taxon>Chitinophaga</taxon>
    </lineage>
</organism>
<dbReference type="InterPro" id="IPR009908">
    <property type="entry name" value="Methylamine_util_MauE"/>
</dbReference>